<comment type="caution">
    <text evidence="2">The sequence shown here is derived from an EMBL/GenBank/DDBJ whole genome shotgun (WGS) entry which is preliminary data.</text>
</comment>
<reference evidence="2 3" key="1">
    <citation type="submission" date="2024-06" db="EMBL/GenBank/DDBJ databases">
        <title>A chromosome level genome sequence of Diviner's sage (Salvia divinorum).</title>
        <authorList>
            <person name="Ford S.A."/>
            <person name="Ro D.-K."/>
            <person name="Ness R.W."/>
            <person name="Phillips M.A."/>
        </authorList>
    </citation>
    <scope>NUCLEOTIDE SEQUENCE [LARGE SCALE GENOMIC DNA]</scope>
    <source>
        <strain evidence="2">SAF-2024a</strain>
        <tissue evidence="2">Leaf</tissue>
    </source>
</reference>
<dbReference type="AlphaFoldDB" id="A0ABD1IJZ9"/>
<organism evidence="2 3">
    <name type="scientific">Salvia divinorum</name>
    <name type="common">Maria pastora</name>
    <name type="synonym">Diviner's sage</name>
    <dbReference type="NCBI Taxonomy" id="28513"/>
    <lineage>
        <taxon>Eukaryota</taxon>
        <taxon>Viridiplantae</taxon>
        <taxon>Streptophyta</taxon>
        <taxon>Embryophyta</taxon>
        <taxon>Tracheophyta</taxon>
        <taxon>Spermatophyta</taxon>
        <taxon>Magnoliopsida</taxon>
        <taxon>eudicotyledons</taxon>
        <taxon>Gunneridae</taxon>
        <taxon>Pentapetalae</taxon>
        <taxon>asterids</taxon>
        <taxon>lamiids</taxon>
        <taxon>Lamiales</taxon>
        <taxon>Lamiaceae</taxon>
        <taxon>Nepetoideae</taxon>
        <taxon>Mentheae</taxon>
        <taxon>Salviinae</taxon>
        <taxon>Salvia</taxon>
        <taxon>Salvia subgen. Calosphace</taxon>
    </lineage>
</organism>
<evidence type="ECO:0000256" key="1">
    <source>
        <dbReference type="SAM" id="MobiDB-lite"/>
    </source>
</evidence>
<evidence type="ECO:0000313" key="2">
    <source>
        <dbReference type="EMBL" id="KAL1569031.1"/>
    </source>
</evidence>
<keyword evidence="3" id="KW-1185">Reference proteome</keyword>
<dbReference type="EMBL" id="JBEAFC010000001">
    <property type="protein sequence ID" value="KAL1569031.1"/>
    <property type="molecule type" value="Genomic_DNA"/>
</dbReference>
<gene>
    <name evidence="2" type="ORF">AAHA92_00564</name>
</gene>
<evidence type="ECO:0000313" key="3">
    <source>
        <dbReference type="Proteomes" id="UP001567538"/>
    </source>
</evidence>
<dbReference type="Proteomes" id="UP001567538">
    <property type="component" value="Unassembled WGS sequence"/>
</dbReference>
<protein>
    <submittedName>
        <fullName evidence="2">Uncharacterized protein</fullName>
    </submittedName>
</protein>
<feature type="region of interest" description="Disordered" evidence="1">
    <location>
        <begin position="74"/>
        <end position="94"/>
    </location>
</feature>
<accession>A0ABD1IJZ9</accession>
<name>A0ABD1IJZ9_SALDI</name>
<sequence>MWRSASFRSGVRTCTSFSFPNFLSLRDSRRGVRPPVPPATSPPGPSHITLTLPPISALLTARLGASLHFDGQRLRGRRLSPLQSNHIRPRSERK</sequence>
<proteinExistence type="predicted"/>